<comment type="caution">
    <text evidence="1">The sequence shown here is derived from an EMBL/GenBank/DDBJ whole genome shotgun (WGS) entry which is preliminary data.</text>
</comment>
<sequence>MVGHGWHTGVVVDLARVGHDQLAAAQDFANFRYLEIGWGDEGFYRAPNNDITVGLAARAIFLPTPSVLHLVGINAPPQRAFSASDVRRVPLSKAGFDALLAFIDGMFDKDEAGELRYLGPGLYGYARFYRAHGSYTFFRTCNTWTQQALKAAQLPIHDYWGATSESVLEQVDALPQPIQLRP</sequence>
<evidence type="ECO:0008006" key="3">
    <source>
        <dbReference type="Google" id="ProtNLM"/>
    </source>
</evidence>
<dbReference type="Proteomes" id="UP000194003">
    <property type="component" value="Unassembled WGS sequence"/>
</dbReference>
<dbReference type="InterPro" id="IPR011727">
    <property type="entry name" value="CHP02117"/>
</dbReference>
<organism evidence="1 2">
    <name type="scientific">Magnetofaba australis IT-1</name>
    <dbReference type="NCBI Taxonomy" id="1434232"/>
    <lineage>
        <taxon>Bacteria</taxon>
        <taxon>Pseudomonadati</taxon>
        <taxon>Pseudomonadota</taxon>
        <taxon>Magnetococcia</taxon>
        <taxon>Magnetococcales</taxon>
        <taxon>Magnetococcaceae</taxon>
        <taxon>Magnetofaba</taxon>
    </lineage>
</organism>
<accession>A0A1Y2KBF1</accession>
<gene>
    <name evidence="1" type="ORF">MAIT1_03812</name>
</gene>
<evidence type="ECO:0000313" key="1">
    <source>
        <dbReference type="EMBL" id="OSM07254.1"/>
    </source>
</evidence>
<dbReference type="AlphaFoldDB" id="A0A1Y2KBF1"/>
<reference evidence="1 2" key="1">
    <citation type="journal article" date="2016" name="BMC Genomics">
        <title>Combined genomic and structural analyses of a cultured magnetotactic bacterium reveals its niche adaptation to a dynamic environment.</title>
        <authorList>
            <person name="Araujo A.C."/>
            <person name="Morillo V."/>
            <person name="Cypriano J."/>
            <person name="Teixeira L.C."/>
            <person name="Leao P."/>
            <person name="Lyra S."/>
            <person name="Almeida L.G."/>
            <person name="Bazylinski D.A."/>
            <person name="Vasconcellos A.T."/>
            <person name="Abreu F."/>
            <person name="Lins U."/>
        </authorList>
    </citation>
    <scope>NUCLEOTIDE SEQUENCE [LARGE SCALE GENOMIC DNA]</scope>
    <source>
        <strain evidence="1 2">IT-1</strain>
    </source>
</reference>
<evidence type="ECO:0000313" key="2">
    <source>
        <dbReference type="Proteomes" id="UP000194003"/>
    </source>
</evidence>
<name>A0A1Y2KBF1_9PROT</name>
<keyword evidence="2" id="KW-1185">Reference proteome</keyword>
<dbReference type="Pfam" id="PF09601">
    <property type="entry name" value="DUF2459"/>
    <property type="match status" value="1"/>
</dbReference>
<dbReference type="EMBL" id="LVJN01000015">
    <property type="protein sequence ID" value="OSM07254.1"/>
    <property type="molecule type" value="Genomic_DNA"/>
</dbReference>
<protein>
    <recommendedName>
        <fullName evidence="3">DUF2459 domain-containing protein</fullName>
    </recommendedName>
</protein>
<proteinExistence type="predicted"/>